<dbReference type="PANTHER" id="PTHR44520">
    <property type="entry name" value="RESPONSE REGULATOR RCP1-RELATED"/>
    <property type="match status" value="1"/>
</dbReference>
<evidence type="ECO:0000256" key="1">
    <source>
        <dbReference type="PROSITE-ProRule" id="PRU00169"/>
    </source>
</evidence>
<evidence type="ECO:0000259" key="2">
    <source>
        <dbReference type="PROSITE" id="PS50110"/>
    </source>
</evidence>
<name>I0IG84_PHYMF</name>
<organism evidence="3 4">
    <name type="scientific">Phycisphaera mikurensis (strain NBRC 102666 / KCTC 22515 / FYK2301M01)</name>
    <dbReference type="NCBI Taxonomy" id="1142394"/>
    <lineage>
        <taxon>Bacteria</taxon>
        <taxon>Pseudomonadati</taxon>
        <taxon>Planctomycetota</taxon>
        <taxon>Phycisphaerae</taxon>
        <taxon>Phycisphaerales</taxon>
        <taxon>Phycisphaeraceae</taxon>
        <taxon>Phycisphaera</taxon>
    </lineage>
</organism>
<feature type="modified residue" description="4-aspartylphosphate" evidence="1">
    <location>
        <position position="78"/>
    </location>
</feature>
<dbReference type="HOGENOM" id="CLU_000445_69_17_0"/>
<dbReference type="EMBL" id="AP012338">
    <property type="protein sequence ID" value="BAM04272.1"/>
    <property type="molecule type" value="Genomic_DNA"/>
</dbReference>
<keyword evidence="4" id="KW-1185">Reference proteome</keyword>
<dbReference type="InterPro" id="IPR011006">
    <property type="entry name" value="CheY-like_superfamily"/>
</dbReference>
<dbReference type="InterPro" id="IPR001789">
    <property type="entry name" value="Sig_transdc_resp-reg_receiver"/>
</dbReference>
<dbReference type="GO" id="GO:0000160">
    <property type="term" value="P:phosphorelay signal transduction system"/>
    <property type="evidence" value="ECO:0007669"/>
    <property type="project" value="InterPro"/>
</dbReference>
<reference evidence="3 4" key="1">
    <citation type="submission" date="2012-02" db="EMBL/GenBank/DDBJ databases">
        <title>Complete genome sequence of Phycisphaera mikurensis NBRC 102666.</title>
        <authorList>
            <person name="Ankai A."/>
            <person name="Hosoyama A."/>
            <person name="Terui Y."/>
            <person name="Sekine M."/>
            <person name="Fukai R."/>
            <person name="Kato Y."/>
            <person name="Nakamura S."/>
            <person name="Yamada-Narita S."/>
            <person name="Kawakoshi A."/>
            <person name="Fukunaga Y."/>
            <person name="Yamazaki S."/>
            <person name="Fujita N."/>
        </authorList>
    </citation>
    <scope>NUCLEOTIDE SEQUENCE [LARGE SCALE GENOMIC DNA]</scope>
    <source>
        <strain evidence="4">NBRC 102666 / KCTC 22515 / FYK2301M01</strain>
    </source>
</reference>
<dbReference type="Proteomes" id="UP000007881">
    <property type="component" value="Chromosome"/>
</dbReference>
<sequence>MTQTYPKPAVEPPRPVVLLVDDNPDDRELARMAIASLQRPLDVVEAMDGLEALDLLRNRGADKRVSGPLPRPSLILLDVNMPRLDGKQFLRELRGDERYARLPVVMFTTSTAPWDVDESYAAGCNLYLVKPFAADELTRMLGDLFRLYLEFAELPSR</sequence>
<evidence type="ECO:0000313" key="3">
    <source>
        <dbReference type="EMBL" id="BAM04272.1"/>
    </source>
</evidence>
<dbReference type="SUPFAM" id="SSF52172">
    <property type="entry name" value="CheY-like"/>
    <property type="match status" value="1"/>
</dbReference>
<evidence type="ECO:0000313" key="4">
    <source>
        <dbReference type="Proteomes" id="UP000007881"/>
    </source>
</evidence>
<dbReference type="Gene3D" id="3.40.50.2300">
    <property type="match status" value="1"/>
</dbReference>
<protein>
    <submittedName>
        <fullName evidence="3">Putative response regulator receiver protein</fullName>
    </submittedName>
</protein>
<dbReference type="Pfam" id="PF00072">
    <property type="entry name" value="Response_reg"/>
    <property type="match status" value="1"/>
</dbReference>
<dbReference type="eggNOG" id="COG0784">
    <property type="taxonomic scope" value="Bacteria"/>
</dbReference>
<dbReference type="RefSeq" id="WP_014437490.1">
    <property type="nucleotide sequence ID" value="NC_017080.1"/>
</dbReference>
<dbReference type="SMART" id="SM00448">
    <property type="entry name" value="REC"/>
    <property type="match status" value="1"/>
</dbReference>
<accession>I0IG84</accession>
<dbReference type="KEGG" id="phm:PSMK_21130"/>
<dbReference type="PROSITE" id="PS50110">
    <property type="entry name" value="RESPONSE_REGULATORY"/>
    <property type="match status" value="1"/>
</dbReference>
<dbReference type="STRING" id="1142394.PSMK_21130"/>
<dbReference type="AlphaFoldDB" id="I0IG84"/>
<gene>
    <name evidence="3" type="ordered locus">PSMK_21130</name>
</gene>
<feature type="domain" description="Response regulatory" evidence="2">
    <location>
        <begin position="16"/>
        <end position="145"/>
    </location>
</feature>
<dbReference type="InterPro" id="IPR052893">
    <property type="entry name" value="TCS_response_regulator"/>
</dbReference>
<dbReference type="CDD" id="cd17557">
    <property type="entry name" value="REC_Rcp-like"/>
    <property type="match status" value="1"/>
</dbReference>
<dbReference type="OrthoDB" id="9813953at2"/>
<proteinExistence type="predicted"/>
<keyword evidence="1" id="KW-0597">Phosphoprotein</keyword>